<evidence type="ECO:0000256" key="1">
    <source>
        <dbReference type="SAM" id="SignalP"/>
    </source>
</evidence>
<dbReference type="PROSITE" id="PS50213">
    <property type="entry name" value="FAS1"/>
    <property type="match status" value="2"/>
</dbReference>
<accession>A0A9P8UGH2</accession>
<dbReference type="OrthoDB" id="7700931at2759"/>
<keyword evidence="4" id="KW-1185">Reference proteome</keyword>
<dbReference type="SMART" id="SM00554">
    <property type="entry name" value="FAS1"/>
    <property type="match status" value="2"/>
</dbReference>
<keyword evidence="1" id="KW-0732">Signal</keyword>
<reference evidence="3" key="1">
    <citation type="journal article" date="2021" name="Nat. Commun.">
        <title>Genetic determinants of endophytism in the Arabidopsis root mycobiome.</title>
        <authorList>
            <person name="Mesny F."/>
            <person name="Miyauchi S."/>
            <person name="Thiergart T."/>
            <person name="Pickel B."/>
            <person name="Atanasova L."/>
            <person name="Karlsson M."/>
            <person name="Huettel B."/>
            <person name="Barry K.W."/>
            <person name="Haridas S."/>
            <person name="Chen C."/>
            <person name="Bauer D."/>
            <person name="Andreopoulos W."/>
            <person name="Pangilinan J."/>
            <person name="LaButti K."/>
            <person name="Riley R."/>
            <person name="Lipzen A."/>
            <person name="Clum A."/>
            <person name="Drula E."/>
            <person name="Henrissat B."/>
            <person name="Kohler A."/>
            <person name="Grigoriev I.V."/>
            <person name="Martin F.M."/>
            <person name="Hacquard S."/>
        </authorList>
    </citation>
    <scope>NUCLEOTIDE SEQUENCE</scope>
    <source>
        <strain evidence="3">MPI-SDFR-AT-0073</strain>
    </source>
</reference>
<organism evidence="3 4">
    <name type="scientific">Truncatella angustata</name>
    <dbReference type="NCBI Taxonomy" id="152316"/>
    <lineage>
        <taxon>Eukaryota</taxon>
        <taxon>Fungi</taxon>
        <taxon>Dikarya</taxon>
        <taxon>Ascomycota</taxon>
        <taxon>Pezizomycotina</taxon>
        <taxon>Sordariomycetes</taxon>
        <taxon>Xylariomycetidae</taxon>
        <taxon>Amphisphaeriales</taxon>
        <taxon>Sporocadaceae</taxon>
        <taxon>Truncatella</taxon>
    </lineage>
</organism>
<gene>
    <name evidence="3" type="ORF">BKA67DRAFT_572257</name>
</gene>
<comment type="caution">
    <text evidence="3">The sequence shown here is derived from an EMBL/GenBank/DDBJ whole genome shotgun (WGS) entry which is preliminary data.</text>
</comment>
<proteinExistence type="predicted"/>
<dbReference type="InterPro" id="IPR050904">
    <property type="entry name" value="Adhesion/Biosynth-related"/>
</dbReference>
<sequence>MRYTTILPFAAAATWAFVIPNEVIADQIALETEPIHDEWSWWDSVPSLGDLRSSAEDVSSTALNAVHDGAKSLVDSLPEIDFEIPDFLITSWESEHPGKGRKGHHGHHGHHEASNLTVYQAIQESKYSTRFAKLVDEYPDIVKVLNSTHHNITAFIPTDKAFEKIPDHHKEPPKDFIEKVLEYHVVPGLYPAGRILASHTLPTLVKEDALGDKPQRLRVSIGLFGLRVNFYSKVVVANIFVKNGVIYGVDSILVPPPPAPRIISLFPQKFSTLLLAGEKTGLGKELHGLPKTTGGTIFAPTNWAFEKLGPGANAFLFNTEKGLGYLKALLKYHIVINETLYSDAYYGKDDKSDVNSESAQYHIDLPTLLDEKSLSIDIARWGGFISFKINGFTRVSIQDGVAKDGVVQVLDSVLIPPHEHHGDYIDGEEIEVEELVERLEPFLENKKEQIPTSEL</sequence>
<dbReference type="AlphaFoldDB" id="A0A9P8UGH2"/>
<dbReference type="InterPro" id="IPR000782">
    <property type="entry name" value="FAS1_domain"/>
</dbReference>
<dbReference type="SUPFAM" id="SSF82153">
    <property type="entry name" value="FAS1 domain"/>
    <property type="match status" value="2"/>
</dbReference>
<dbReference type="PANTHER" id="PTHR10900">
    <property type="entry name" value="PERIOSTIN-RELATED"/>
    <property type="match status" value="1"/>
</dbReference>
<name>A0A9P8UGH2_9PEZI</name>
<dbReference type="GeneID" id="70132163"/>
<evidence type="ECO:0000313" key="4">
    <source>
        <dbReference type="Proteomes" id="UP000758603"/>
    </source>
</evidence>
<dbReference type="Gene3D" id="2.30.180.10">
    <property type="entry name" value="FAS1 domain"/>
    <property type="match status" value="2"/>
</dbReference>
<feature type="chain" id="PRO_5040398190" evidence="1">
    <location>
        <begin position="26"/>
        <end position="455"/>
    </location>
</feature>
<feature type="domain" description="FAS1" evidence="2">
    <location>
        <begin position="246"/>
        <end position="414"/>
    </location>
</feature>
<dbReference type="InterPro" id="IPR036378">
    <property type="entry name" value="FAS1_dom_sf"/>
</dbReference>
<dbReference type="RefSeq" id="XP_045956155.1">
    <property type="nucleotide sequence ID" value="XM_046103271.1"/>
</dbReference>
<dbReference type="Pfam" id="PF02469">
    <property type="entry name" value="Fasciclin"/>
    <property type="match status" value="2"/>
</dbReference>
<dbReference type="PANTHER" id="PTHR10900:SF125">
    <property type="entry name" value="FAS1 DOMAIN-CONTAINING PROTEIN YLR001C"/>
    <property type="match status" value="1"/>
</dbReference>
<evidence type="ECO:0000313" key="3">
    <source>
        <dbReference type="EMBL" id="KAH6651877.1"/>
    </source>
</evidence>
<feature type="signal peptide" evidence="1">
    <location>
        <begin position="1"/>
        <end position="25"/>
    </location>
</feature>
<dbReference type="EMBL" id="JAGPXC010000006">
    <property type="protein sequence ID" value="KAH6651877.1"/>
    <property type="molecule type" value="Genomic_DNA"/>
</dbReference>
<dbReference type="Proteomes" id="UP000758603">
    <property type="component" value="Unassembled WGS sequence"/>
</dbReference>
<evidence type="ECO:0000259" key="2">
    <source>
        <dbReference type="PROSITE" id="PS50213"/>
    </source>
</evidence>
<feature type="domain" description="FAS1" evidence="2">
    <location>
        <begin position="115"/>
        <end position="253"/>
    </location>
</feature>
<protein>
    <submittedName>
        <fullName evidence="3">Fasciclin domain-containing protein</fullName>
    </submittedName>
</protein>